<reference evidence="2 3" key="1">
    <citation type="submission" date="2018-06" db="EMBL/GenBank/DDBJ databases">
        <authorList>
            <consortium name="Pathogen Informatics"/>
            <person name="Doyle S."/>
        </authorList>
    </citation>
    <scope>NUCLEOTIDE SEQUENCE [LARGE SCALE GENOMIC DNA]</scope>
    <source>
        <strain evidence="2 3">NCTC8540</strain>
    </source>
</reference>
<dbReference type="Gene3D" id="3.30.2310.20">
    <property type="entry name" value="RelE-like"/>
    <property type="match status" value="1"/>
</dbReference>
<evidence type="ECO:0000313" key="3">
    <source>
        <dbReference type="Proteomes" id="UP000254496"/>
    </source>
</evidence>
<gene>
    <name evidence="2" type="ORF">NCTC8540_01421</name>
</gene>
<evidence type="ECO:0000256" key="1">
    <source>
        <dbReference type="ARBA" id="ARBA00022649"/>
    </source>
</evidence>
<protein>
    <submittedName>
        <fullName evidence="2">Plasmid stabilisation system protein</fullName>
    </submittedName>
</protein>
<evidence type="ECO:0000313" key="2">
    <source>
        <dbReference type="EMBL" id="STO68903.1"/>
    </source>
</evidence>
<comment type="caution">
    <text evidence="2">The sequence shown here is derived from an EMBL/GenBank/DDBJ whole genome shotgun (WGS) entry which is preliminary data.</text>
</comment>
<sequence length="94" mass="11008">MPKVIILPQALNQINEIIENVIEFTGYEASGIRLFEDIYDKIDQIAFMPLAAGRLRDDGTREAFVRRYRIVYEIKENHIFILTVIHSSRIYPQP</sequence>
<dbReference type="SUPFAM" id="SSF143011">
    <property type="entry name" value="RelE-like"/>
    <property type="match status" value="1"/>
</dbReference>
<dbReference type="RefSeq" id="WP_115073114.1">
    <property type="nucleotide sequence ID" value="NZ_UGHE01000002.1"/>
</dbReference>
<dbReference type="Proteomes" id="UP000254496">
    <property type="component" value="Unassembled WGS sequence"/>
</dbReference>
<dbReference type="Pfam" id="PF05016">
    <property type="entry name" value="ParE_toxin"/>
    <property type="match status" value="1"/>
</dbReference>
<organism evidence="2 3">
    <name type="scientific">Canicola haemoglobinophilus</name>
    <dbReference type="NCBI Taxonomy" id="733"/>
    <lineage>
        <taxon>Bacteria</taxon>
        <taxon>Pseudomonadati</taxon>
        <taxon>Pseudomonadota</taxon>
        <taxon>Gammaproteobacteria</taxon>
        <taxon>Pasteurellales</taxon>
        <taxon>Pasteurellaceae</taxon>
        <taxon>Canicola</taxon>
    </lineage>
</organism>
<dbReference type="InterPro" id="IPR035093">
    <property type="entry name" value="RelE/ParE_toxin_dom_sf"/>
</dbReference>
<keyword evidence="1" id="KW-1277">Toxin-antitoxin system</keyword>
<proteinExistence type="predicted"/>
<name>A0AB38HB38_9PAST</name>
<dbReference type="InterPro" id="IPR007712">
    <property type="entry name" value="RelE/ParE_toxin"/>
</dbReference>
<dbReference type="AlphaFoldDB" id="A0AB38HB38"/>
<accession>A0AB38HB38</accession>
<dbReference type="EMBL" id="UGHJ01000001">
    <property type="protein sequence ID" value="STO68903.1"/>
    <property type="molecule type" value="Genomic_DNA"/>
</dbReference>